<evidence type="ECO:0000313" key="1">
    <source>
        <dbReference type="EMBL" id="MFH5208915.1"/>
    </source>
</evidence>
<comment type="caution">
    <text evidence="1">The sequence shown here is derived from an EMBL/GenBank/DDBJ whole genome shotgun (WGS) entry which is preliminary data.</text>
</comment>
<protein>
    <submittedName>
        <fullName evidence="1">Uncharacterized protein</fullName>
    </submittedName>
</protein>
<evidence type="ECO:0000313" key="2">
    <source>
        <dbReference type="Proteomes" id="UP001609175"/>
    </source>
</evidence>
<sequence>MPTLALPAFIAVLSLLRPHGLALTAQHFVRMVALARAEARWARMCVEEYDVSA</sequence>
<name>A0ABW7JPL2_9NOCA</name>
<dbReference type="EMBL" id="JBIMSO010000047">
    <property type="protein sequence ID" value="MFH5208915.1"/>
    <property type="molecule type" value="Genomic_DNA"/>
</dbReference>
<dbReference type="RefSeq" id="WP_247253980.1">
    <property type="nucleotide sequence ID" value="NZ_JBIMSO010000047.1"/>
</dbReference>
<reference evidence="1 2" key="1">
    <citation type="submission" date="2024-10" db="EMBL/GenBank/DDBJ databases">
        <authorList>
            <person name="Riesco R."/>
        </authorList>
    </citation>
    <scope>NUCLEOTIDE SEQUENCE [LARGE SCALE GENOMIC DNA]</scope>
    <source>
        <strain evidence="1 2">NCIMB 15449</strain>
    </source>
</reference>
<accession>A0ABW7JPL2</accession>
<dbReference type="Proteomes" id="UP001609175">
    <property type="component" value="Unassembled WGS sequence"/>
</dbReference>
<organism evidence="1 2">
    <name type="scientific">Antrihabitans spumae</name>
    <dbReference type="NCBI Taxonomy" id="3373370"/>
    <lineage>
        <taxon>Bacteria</taxon>
        <taxon>Bacillati</taxon>
        <taxon>Actinomycetota</taxon>
        <taxon>Actinomycetes</taxon>
        <taxon>Mycobacteriales</taxon>
        <taxon>Nocardiaceae</taxon>
        <taxon>Antrihabitans</taxon>
    </lineage>
</organism>
<proteinExistence type="predicted"/>
<gene>
    <name evidence="1" type="ORF">ACHIPZ_12005</name>
</gene>